<feature type="region of interest" description="Disordered" evidence="1">
    <location>
        <begin position="210"/>
        <end position="233"/>
    </location>
</feature>
<evidence type="ECO:0000313" key="3">
    <source>
        <dbReference type="EMBL" id="KAL0373478.1"/>
    </source>
</evidence>
<accession>A0AAW2R134</accession>
<feature type="region of interest" description="Disordered" evidence="1">
    <location>
        <begin position="1"/>
        <end position="23"/>
    </location>
</feature>
<dbReference type="AlphaFoldDB" id="A0AAW2R134"/>
<dbReference type="Pfam" id="PF12776">
    <property type="entry name" value="Myb_DNA-bind_3"/>
    <property type="match status" value="1"/>
</dbReference>
<sequence>MNLTDEEGTSKPRRYRGKSDKTYTTRTWTQREEEALVNALSTICCTSWRCENGFQAGYLNQLEAILLKQFPGSDIRAEPHINSKIHVWKKYYSTLVSMMGKSGFGWDDDRCMITVDSQDAWDDYCKVDATARTMRYKSWPFFPAWREIFGRDRAEGARIFETVHEFNHPSKSNMGQPDSQDCYVPTAECPDMGYVGNDASLEDIHFTPEPNVQSTTAMRKSTNSSKRRKVVRESDDDGFSTAVSVFARALMNG</sequence>
<protein>
    <recommendedName>
        <fullName evidence="2">Myb/SANT-like domain-containing protein</fullName>
    </recommendedName>
</protein>
<organism evidence="3">
    <name type="scientific">Sesamum radiatum</name>
    <name type="common">Black benniseed</name>
    <dbReference type="NCBI Taxonomy" id="300843"/>
    <lineage>
        <taxon>Eukaryota</taxon>
        <taxon>Viridiplantae</taxon>
        <taxon>Streptophyta</taxon>
        <taxon>Embryophyta</taxon>
        <taxon>Tracheophyta</taxon>
        <taxon>Spermatophyta</taxon>
        <taxon>Magnoliopsida</taxon>
        <taxon>eudicotyledons</taxon>
        <taxon>Gunneridae</taxon>
        <taxon>Pentapetalae</taxon>
        <taxon>asterids</taxon>
        <taxon>lamiids</taxon>
        <taxon>Lamiales</taxon>
        <taxon>Pedaliaceae</taxon>
        <taxon>Sesamum</taxon>
    </lineage>
</organism>
<name>A0AAW2R134_SESRA</name>
<evidence type="ECO:0000259" key="2">
    <source>
        <dbReference type="Pfam" id="PF12776"/>
    </source>
</evidence>
<feature type="compositionally biased region" description="Polar residues" evidence="1">
    <location>
        <begin position="210"/>
        <end position="224"/>
    </location>
</feature>
<comment type="caution">
    <text evidence="3">The sequence shown here is derived from an EMBL/GenBank/DDBJ whole genome shotgun (WGS) entry which is preliminary data.</text>
</comment>
<feature type="domain" description="Myb/SANT-like" evidence="2">
    <location>
        <begin position="27"/>
        <end position="124"/>
    </location>
</feature>
<proteinExistence type="predicted"/>
<gene>
    <name evidence="3" type="ORF">Sradi_3263500</name>
</gene>
<dbReference type="PANTHER" id="PTHR46250">
    <property type="entry name" value="MYB/SANT-LIKE DNA-BINDING DOMAIN PROTEIN-RELATED"/>
    <property type="match status" value="1"/>
</dbReference>
<dbReference type="PANTHER" id="PTHR46250:SF15">
    <property type="entry name" value="OS01G0523800 PROTEIN"/>
    <property type="match status" value="1"/>
</dbReference>
<dbReference type="EMBL" id="JACGWJ010000014">
    <property type="protein sequence ID" value="KAL0373478.1"/>
    <property type="molecule type" value="Genomic_DNA"/>
</dbReference>
<reference evidence="3" key="1">
    <citation type="submission" date="2020-06" db="EMBL/GenBank/DDBJ databases">
        <authorList>
            <person name="Li T."/>
            <person name="Hu X."/>
            <person name="Zhang T."/>
            <person name="Song X."/>
            <person name="Zhang H."/>
            <person name="Dai N."/>
            <person name="Sheng W."/>
            <person name="Hou X."/>
            <person name="Wei L."/>
        </authorList>
    </citation>
    <scope>NUCLEOTIDE SEQUENCE</scope>
    <source>
        <strain evidence="3">G02</strain>
        <tissue evidence="3">Leaf</tissue>
    </source>
</reference>
<reference evidence="3" key="2">
    <citation type="journal article" date="2024" name="Plant">
        <title>Genomic evolution and insights into agronomic trait innovations of Sesamum species.</title>
        <authorList>
            <person name="Miao H."/>
            <person name="Wang L."/>
            <person name="Qu L."/>
            <person name="Liu H."/>
            <person name="Sun Y."/>
            <person name="Le M."/>
            <person name="Wang Q."/>
            <person name="Wei S."/>
            <person name="Zheng Y."/>
            <person name="Lin W."/>
            <person name="Duan Y."/>
            <person name="Cao H."/>
            <person name="Xiong S."/>
            <person name="Wang X."/>
            <person name="Wei L."/>
            <person name="Li C."/>
            <person name="Ma Q."/>
            <person name="Ju M."/>
            <person name="Zhao R."/>
            <person name="Li G."/>
            <person name="Mu C."/>
            <person name="Tian Q."/>
            <person name="Mei H."/>
            <person name="Zhang T."/>
            <person name="Gao T."/>
            <person name="Zhang H."/>
        </authorList>
    </citation>
    <scope>NUCLEOTIDE SEQUENCE</scope>
    <source>
        <strain evidence="3">G02</strain>
    </source>
</reference>
<evidence type="ECO:0000256" key="1">
    <source>
        <dbReference type="SAM" id="MobiDB-lite"/>
    </source>
</evidence>
<dbReference type="InterPro" id="IPR024752">
    <property type="entry name" value="Myb/SANT-like_dom"/>
</dbReference>